<proteinExistence type="predicted"/>
<dbReference type="RefSeq" id="WP_307246009.1">
    <property type="nucleotide sequence ID" value="NZ_JAUSQZ010000001.1"/>
</dbReference>
<keyword evidence="1" id="KW-0805">Transcription regulation</keyword>
<evidence type="ECO:0000256" key="2">
    <source>
        <dbReference type="ARBA" id="ARBA00023125"/>
    </source>
</evidence>
<feature type="domain" description="Transcriptional regulator LmrA/YxaF-like C-terminal" evidence="6">
    <location>
        <begin position="112"/>
        <end position="205"/>
    </location>
</feature>
<dbReference type="PANTHER" id="PTHR47506">
    <property type="entry name" value="TRANSCRIPTIONAL REGULATORY PROTEIN"/>
    <property type="match status" value="1"/>
</dbReference>
<name>A0ABT9P7F8_9ACTN</name>
<dbReference type="InterPro" id="IPR009057">
    <property type="entry name" value="Homeodomain-like_sf"/>
</dbReference>
<accession>A0ABT9P7F8</accession>
<organism evidence="7 8">
    <name type="scientific">Kineosporia succinea</name>
    <dbReference type="NCBI Taxonomy" id="84632"/>
    <lineage>
        <taxon>Bacteria</taxon>
        <taxon>Bacillati</taxon>
        <taxon>Actinomycetota</taxon>
        <taxon>Actinomycetes</taxon>
        <taxon>Kineosporiales</taxon>
        <taxon>Kineosporiaceae</taxon>
        <taxon>Kineosporia</taxon>
    </lineage>
</organism>
<dbReference type="SUPFAM" id="SSF46689">
    <property type="entry name" value="Homeodomain-like"/>
    <property type="match status" value="1"/>
</dbReference>
<keyword evidence="8" id="KW-1185">Reference proteome</keyword>
<dbReference type="Proteomes" id="UP001235712">
    <property type="component" value="Unassembled WGS sequence"/>
</dbReference>
<dbReference type="SUPFAM" id="SSF48498">
    <property type="entry name" value="Tetracyclin repressor-like, C-terminal domain"/>
    <property type="match status" value="1"/>
</dbReference>
<reference evidence="7 8" key="1">
    <citation type="submission" date="2023-07" db="EMBL/GenBank/DDBJ databases">
        <title>Sequencing the genomes of 1000 actinobacteria strains.</title>
        <authorList>
            <person name="Klenk H.-P."/>
        </authorList>
    </citation>
    <scope>NUCLEOTIDE SEQUENCE [LARGE SCALE GENOMIC DNA]</scope>
    <source>
        <strain evidence="7 8">DSM 44388</strain>
    </source>
</reference>
<dbReference type="InterPro" id="IPR036271">
    <property type="entry name" value="Tet_transcr_reg_TetR-rel_C_sf"/>
</dbReference>
<dbReference type="InterPro" id="IPR054156">
    <property type="entry name" value="YxaF_TetR_C"/>
</dbReference>
<sequence length="217" mass="22968">MLRDGPELKNGQAPKNGPELNAGPDGLKVVTNKGTARDRIIEGTATLLARRGLQATSLTEILAASKAARGSMYHSFPEGKEQVVSEALGLAGQRTQAWLDRWDGDAADVVTERFLHSWRLLLSRSGCSTGCAVVAVTVAADSPKLLDDAAEVFRGWRSRLARLLENGGLSPDAAPAFATLLIAASEGAVVLARAERDLEPFDLTAGQLLTQVRALLG</sequence>
<dbReference type="Gene3D" id="1.10.357.10">
    <property type="entry name" value="Tetracycline Repressor, domain 2"/>
    <property type="match status" value="1"/>
</dbReference>
<keyword evidence="3" id="KW-0804">Transcription</keyword>
<dbReference type="PANTHER" id="PTHR47506:SF3">
    <property type="entry name" value="HTH-TYPE TRANSCRIPTIONAL REGULATOR LMRA"/>
    <property type="match status" value="1"/>
</dbReference>
<evidence type="ECO:0000256" key="1">
    <source>
        <dbReference type="ARBA" id="ARBA00023015"/>
    </source>
</evidence>
<feature type="domain" description="HTH tetR-type" evidence="5">
    <location>
        <begin position="40"/>
        <end position="86"/>
    </location>
</feature>
<evidence type="ECO:0000313" key="7">
    <source>
        <dbReference type="EMBL" id="MDP9828634.1"/>
    </source>
</evidence>
<comment type="caution">
    <text evidence="7">The sequence shown here is derived from an EMBL/GenBank/DDBJ whole genome shotgun (WGS) entry which is preliminary data.</text>
</comment>
<gene>
    <name evidence="7" type="ORF">J2S57_004383</name>
</gene>
<evidence type="ECO:0000313" key="8">
    <source>
        <dbReference type="Proteomes" id="UP001235712"/>
    </source>
</evidence>
<dbReference type="EMBL" id="JAUSQZ010000001">
    <property type="protein sequence ID" value="MDP9828634.1"/>
    <property type="molecule type" value="Genomic_DNA"/>
</dbReference>
<keyword evidence="2" id="KW-0238">DNA-binding</keyword>
<evidence type="ECO:0000256" key="4">
    <source>
        <dbReference type="SAM" id="MobiDB-lite"/>
    </source>
</evidence>
<evidence type="ECO:0000259" key="5">
    <source>
        <dbReference type="Pfam" id="PF00440"/>
    </source>
</evidence>
<evidence type="ECO:0000259" key="6">
    <source>
        <dbReference type="Pfam" id="PF21993"/>
    </source>
</evidence>
<dbReference type="InterPro" id="IPR001647">
    <property type="entry name" value="HTH_TetR"/>
</dbReference>
<protein>
    <submittedName>
        <fullName evidence="7">AcrR family transcriptional regulator</fullName>
    </submittedName>
</protein>
<feature type="region of interest" description="Disordered" evidence="4">
    <location>
        <begin position="1"/>
        <end position="26"/>
    </location>
</feature>
<dbReference type="Pfam" id="PF00440">
    <property type="entry name" value="TetR_N"/>
    <property type="match status" value="1"/>
</dbReference>
<dbReference type="Pfam" id="PF21993">
    <property type="entry name" value="TetR_C_13_2"/>
    <property type="match status" value="1"/>
</dbReference>
<evidence type="ECO:0000256" key="3">
    <source>
        <dbReference type="ARBA" id="ARBA00023163"/>
    </source>
</evidence>